<dbReference type="InterPro" id="IPR018900">
    <property type="entry name" value="Curli_CsgE"/>
</dbReference>
<comment type="caution">
    <text evidence="4">The sequence shown here is derived from an EMBL/GenBank/DDBJ whole genome shotgun (WGS) entry which is preliminary data.</text>
</comment>
<keyword evidence="3" id="KW-0732">Signal</keyword>
<protein>
    <recommendedName>
        <fullName evidence="2">Curli production assembly/transport component CsgE</fullName>
    </recommendedName>
</protein>
<dbReference type="Proteomes" id="UP000326380">
    <property type="component" value="Unassembled WGS sequence"/>
</dbReference>
<evidence type="ECO:0000313" key="4">
    <source>
        <dbReference type="EMBL" id="KAA9327176.1"/>
    </source>
</evidence>
<evidence type="ECO:0000256" key="2">
    <source>
        <dbReference type="ARBA" id="ARBA00014024"/>
    </source>
</evidence>
<evidence type="ECO:0000256" key="3">
    <source>
        <dbReference type="ARBA" id="ARBA00022729"/>
    </source>
</evidence>
<reference evidence="4 5" key="1">
    <citation type="submission" date="2019-09" db="EMBL/GenBank/DDBJ databases">
        <title>Genome sequence of Hymenobacter sp. M3.</title>
        <authorList>
            <person name="Srinivasan S."/>
        </authorList>
    </citation>
    <scope>NUCLEOTIDE SEQUENCE [LARGE SCALE GENOMIC DNA]</scope>
    <source>
        <strain evidence="4 5">M3</strain>
    </source>
</reference>
<accession>A0A7L4ZUI9</accession>
<evidence type="ECO:0000256" key="1">
    <source>
        <dbReference type="ARBA" id="ARBA00003989"/>
    </source>
</evidence>
<evidence type="ECO:0000313" key="5">
    <source>
        <dbReference type="Proteomes" id="UP000326380"/>
    </source>
</evidence>
<organism evidence="4 5">
    <name type="scientific">Hymenobacter busanensis</name>
    <dbReference type="NCBI Taxonomy" id="2607656"/>
    <lineage>
        <taxon>Bacteria</taxon>
        <taxon>Pseudomonadati</taxon>
        <taxon>Bacteroidota</taxon>
        <taxon>Cytophagia</taxon>
        <taxon>Cytophagales</taxon>
        <taxon>Hymenobacteraceae</taxon>
        <taxon>Hymenobacter</taxon>
    </lineage>
</organism>
<comment type="function">
    <text evidence="1">May be involved in the biogenesis of curli organelles.</text>
</comment>
<dbReference type="AlphaFoldDB" id="A0A7L4ZUI9"/>
<dbReference type="EMBL" id="VTWU01000007">
    <property type="protein sequence ID" value="KAA9327176.1"/>
    <property type="molecule type" value="Genomic_DNA"/>
</dbReference>
<name>A0A7L4ZUI9_9BACT</name>
<dbReference type="RefSeq" id="WP_151080406.1">
    <property type="nucleotide sequence ID" value="NZ_CP047647.1"/>
</dbReference>
<proteinExistence type="predicted"/>
<gene>
    <name evidence="4" type="ORF">F0P96_18235</name>
</gene>
<sequence>MRRSKKNEAQPPNPVLILWWRPWVMGLSCMLLGWTAPAVGLAQAKPAAALPRQVEDALRRVMQPDSAATRAKFRPTEIEGLVVDQTITKVGHDFYDVFYTRWEAPPGASDFTVIIHEKPARGTATLVSVEVNDSEIMELPLQPKFDVVEAAAQDAVASVQEYLANYEAIRRQLDGADQSGSGIF</sequence>
<dbReference type="Pfam" id="PF10627">
    <property type="entry name" value="CsgE"/>
    <property type="match status" value="1"/>
</dbReference>
<keyword evidence="5" id="KW-1185">Reference proteome</keyword>